<dbReference type="RefSeq" id="WP_093419689.1">
    <property type="nucleotide sequence ID" value="NZ_FOZX01000006.1"/>
</dbReference>
<dbReference type="STRING" id="95161.SAMN05660874_03765"/>
<feature type="signal peptide" evidence="1">
    <location>
        <begin position="1"/>
        <end position="25"/>
    </location>
</feature>
<feature type="chain" id="PRO_5011567648" evidence="1">
    <location>
        <begin position="26"/>
        <end position="137"/>
    </location>
</feature>
<sequence length="137" mass="13603">MPGRTLTLVLAAAAVAVPTALTATAAAAAPAPAPVQVQLGDARCQDMSALVGSMPMLAAAFPDPAHTPSVEYRITAGPDAPMTPYAVKVNGETKGSGSVGAKGLVMASTPLPNNTPSTVEVTSGDQVLATRTYTPAC</sequence>
<keyword evidence="3" id="KW-1185">Reference proteome</keyword>
<dbReference type="AlphaFoldDB" id="A0A1I6T8X9"/>
<evidence type="ECO:0000256" key="1">
    <source>
        <dbReference type="SAM" id="SignalP"/>
    </source>
</evidence>
<dbReference type="EMBL" id="FOZX01000006">
    <property type="protein sequence ID" value="SFS85593.1"/>
    <property type="molecule type" value="Genomic_DNA"/>
</dbReference>
<dbReference type="OrthoDB" id="3695182at2"/>
<organism evidence="2 3">
    <name type="scientific">Saccharopolyspora flava</name>
    <dbReference type="NCBI Taxonomy" id="95161"/>
    <lineage>
        <taxon>Bacteria</taxon>
        <taxon>Bacillati</taxon>
        <taxon>Actinomycetota</taxon>
        <taxon>Actinomycetes</taxon>
        <taxon>Pseudonocardiales</taxon>
        <taxon>Pseudonocardiaceae</taxon>
        <taxon>Saccharopolyspora</taxon>
    </lineage>
</organism>
<keyword evidence="1" id="KW-0732">Signal</keyword>
<gene>
    <name evidence="2" type="ORF">SAMN05660874_03765</name>
</gene>
<reference evidence="3" key="1">
    <citation type="submission" date="2016-10" db="EMBL/GenBank/DDBJ databases">
        <authorList>
            <person name="Varghese N."/>
            <person name="Submissions S."/>
        </authorList>
    </citation>
    <scope>NUCLEOTIDE SEQUENCE [LARGE SCALE GENOMIC DNA]</scope>
    <source>
        <strain evidence="3">DSM 44771</strain>
    </source>
</reference>
<evidence type="ECO:0000313" key="2">
    <source>
        <dbReference type="EMBL" id="SFS85593.1"/>
    </source>
</evidence>
<dbReference type="Proteomes" id="UP000198852">
    <property type="component" value="Unassembled WGS sequence"/>
</dbReference>
<protein>
    <submittedName>
        <fullName evidence="2">Uncharacterized protein</fullName>
    </submittedName>
</protein>
<evidence type="ECO:0000313" key="3">
    <source>
        <dbReference type="Proteomes" id="UP000198852"/>
    </source>
</evidence>
<proteinExistence type="predicted"/>
<name>A0A1I6T8X9_9PSEU</name>
<accession>A0A1I6T8X9</accession>